<reference evidence="1 2" key="1">
    <citation type="journal article" date="2019" name="Nat. Ecol. Evol.">
        <title>Megaphylogeny resolves global patterns of mushroom evolution.</title>
        <authorList>
            <person name="Varga T."/>
            <person name="Krizsan K."/>
            <person name="Foldi C."/>
            <person name="Dima B."/>
            <person name="Sanchez-Garcia M."/>
            <person name="Sanchez-Ramirez S."/>
            <person name="Szollosi G.J."/>
            <person name="Szarkandi J.G."/>
            <person name="Papp V."/>
            <person name="Albert L."/>
            <person name="Andreopoulos W."/>
            <person name="Angelini C."/>
            <person name="Antonin V."/>
            <person name="Barry K.W."/>
            <person name="Bougher N.L."/>
            <person name="Buchanan P."/>
            <person name="Buyck B."/>
            <person name="Bense V."/>
            <person name="Catcheside P."/>
            <person name="Chovatia M."/>
            <person name="Cooper J."/>
            <person name="Damon W."/>
            <person name="Desjardin D."/>
            <person name="Finy P."/>
            <person name="Geml J."/>
            <person name="Haridas S."/>
            <person name="Hughes K."/>
            <person name="Justo A."/>
            <person name="Karasinski D."/>
            <person name="Kautmanova I."/>
            <person name="Kiss B."/>
            <person name="Kocsube S."/>
            <person name="Kotiranta H."/>
            <person name="LaButti K.M."/>
            <person name="Lechner B.E."/>
            <person name="Liimatainen K."/>
            <person name="Lipzen A."/>
            <person name="Lukacs Z."/>
            <person name="Mihaltcheva S."/>
            <person name="Morgado L.N."/>
            <person name="Niskanen T."/>
            <person name="Noordeloos M.E."/>
            <person name="Ohm R.A."/>
            <person name="Ortiz-Santana B."/>
            <person name="Ovrebo C."/>
            <person name="Racz N."/>
            <person name="Riley R."/>
            <person name="Savchenko A."/>
            <person name="Shiryaev A."/>
            <person name="Soop K."/>
            <person name="Spirin V."/>
            <person name="Szebenyi C."/>
            <person name="Tomsovsky M."/>
            <person name="Tulloss R.E."/>
            <person name="Uehling J."/>
            <person name="Grigoriev I.V."/>
            <person name="Vagvolgyi C."/>
            <person name="Papp T."/>
            <person name="Martin F.M."/>
            <person name="Miettinen O."/>
            <person name="Hibbett D.S."/>
            <person name="Nagy L.G."/>
        </authorList>
    </citation>
    <scope>NUCLEOTIDE SEQUENCE [LARGE SCALE GENOMIC DNA]</scope>
    <source>
        <strain evidence="1 2">FP101781</strain>
    </source>
</reference>
<dbReference type="AlphaFoldDB" id="A0A4Y7S6Q0"/>
<evidence type="ECO:0000313" key="1">
    <source>
        <dbReference type="EMBL" id="TEB16778.1"/>
    </source>
</evidence>
<evidence type="ECO:0000313" key="2">
    <source>
        <dbReference type="Proteomes" id="UP000298030"/>
    </source>
</evidence>
<accession>A0A4Y7S6Q0</accession>
<dbReference type="EMBL" id="QPFP01000320">
    <property type="protein sequence ID" value="TEB16778.1"/>
    <property type="molecule type" value="Genomic_DNA"/>
</dbReference>
<dbReference type="OrthoDB" id="3109208at2759"/>
<comment type="caution">
    <text evidence="1">The sequence shown here is derived from an EMBL/GenBank/DDBJ whole genome shotgun (WGS) entry which is preliminary data.</text>
</comment>
<organism evidence="1 2">
    <name type="scientific">Coprinellus micaceus</name>
    <name type="common">Glistening ink-cap mushroom</name>
    <name type="synonym">Coprinus micaceus</name>
    <dbReference type="NCBI Taxonomy" id="71717"/>
    <lineage>
        <taxon>Eukaryota</taxon>
        <taxon>Fungi</taxon>
        <taxon>Dikarya</taxon>
        <taxon>Basidiomycota</taxon>
        <taxon>Agaricomycotina</taxon>
        <taxon>Agaricomycetes</taxon>
        <taxon>Agaricomycetidae</taxon>
        <taxon>Agaricales</taxon>
        <taxon>Agaricineae</taxon>
        <taxon>Psathyrellaceae</taxon>
        <taxon>Coprinellus</taxon>
    </lineage>
</organism>
<sequence length="334" mass="36683">MAGTTSITSPPRQVDHEAMALVVAAYRVLDAYLHITKSLPPASTEAPRSSDPQSRGPHVVDDWVEVAQSFGVLMKSGAGLSVEADNSPNSSPSTGYSAGLLKKMIRSSRNAAIWRVFSNIYSCATYLVSLSDPASLEEPLTTINAQKFYQRWCERTSSSDASVALTREEKKQLESISNPTSVKGIELCFETAFIGSPILLFQKFDMTRKTWMRESILQTTQCLGNGKPPKMVEVEGALFLSIFEIAFSGGCCSRSLLGTVEVIERELVDRAPAIPHWFLPPPQPLAARFLTFLSSTPSSSNWGDFADEEVVRPNKRRRLGSLEPLSATPVRMFL</sequence>
<protein>
    <submittedName>
        <fullName evidence="1">Uncharacterized protein</fullName>
    </submittedName>
</protein>
<proteinExistence type="predicted"/>
<gene>
    <name evidence="1" type="ORF">FA13DRAFT_1804542</name>
</gene>
<dbReference type="Proteomes" id="UP000298030">
    <property type="component" value="Unassembled WGS sequence"/>
</dbReference>
<keyword evidence="2" id="KW-1185">Reference proteome</keyword>
<name>A0A4Y7S6Q0_COPMI</name>